<dbReference type="Pfam" id="PF22458">
    <property type="entry name" value="RsmF-B_ferredox"/>
    <property type="match status" value="1"/>
</dbReference>
<keyword evidence="8" id="KW-1185">Reference proteome</keyword>
<feature type="binding site" evidence="5">
    <location>
        <position position="287"/>
    </location>
    <ligand>
        <name>S-adenosyl-L-methionine</name>
        <dbReference type="ChEBI" id="CHEBI:59789"/>
    </ligand>
</feature>
<feature type="active site" description="Nucleophile" evidence="5">
    <location>
        <position position="340"/>
    </location>
</feature>
<dbReference type="PANTHER" id="PTHR22807:SF53">
    <property type="entry name" value="RIBOSOMAL RNA SMALL SUBUNIT METHYLTRANSFERASE B-RELATED"/>
    <property type="match status" value="1"/>
</dbReference>
<comment type="caution">
    <text evidence="7">The sequence shown here is derived from an EMBL/GenBank/DDBJ whole genome shotgun (WGS) entry which is preliminary data.</text>
</comment>
<dbReference type="CDD" id="cd02440">
    <property type="entry name" value="AdoMet_MTases"/>
    <property type="match status" value="1"/>
</dbReference>
<gene>
    <name evidence="7" type="ORF">ACFSUD_06840</name>
</gene>
<keyword evidence="1 5" id="KW-0489">Methyltransferase</keyword>
<dbReference type="InterPro" id="IPR049560">
    <property type="entry name" value="MeTrfase_RsmB-F_NOP2_cat"/>
</dbReference>
<name>A0ABW5U061_9RHOB</name>
<feature type="binding site" evidence="5">
    <location>
        <position position="247"/>
    </location>
    <ligand>
        <name>S-adenosyl-L-methionine</name>
        <dbReference type="ChEBI" id="CHEBI:59789"/>
    </ligand>
</feature>
<keyword evidence="4 5" id="KW-0694">RNA-binding</keyword>
<dbReference type="GO" id="GO:0032259">
    <property type="term" value="P:methylation"/>
    <property type="evidence" value="ECO:0007669"/>
    <property type="project" value="UniProtKB-KW"/>
</dbReference>
<reference evidence="8" key="1">
    <citation type="journal article" date="2019" name="Int. J. Syst. Evol. Microbiol.">
        <title>The Global Catalogue of Microorganisms (GCM) 10K type strain sequencing project: providing services to taxonomists for standard genome sequencing and annotation.</title>
        <authorList>
            <consortium name="The Broad Institute Genomics Platform"/>
            <consortium name="The Broad Institute Genome Sequencing Center for Infectious Disease"/>
            <person name="Wu L."/>
            <person name="Ma J."/>
        </authorList>
    </citation>
    <scope>NUCLEOTIDE SEQUENCE [LARGE SCALE GENOMIC DNA]</scope>
    <source>
        <strain evidence="8">TISTR 2562</strain>
    </source>
</reference>
<dbReference type="EMBL" id="JBHUMP010000004">
    <property type="protein sequence ID" value="MFD2739276.1"/>
    <property type="molecule type" value="Genomic_DNA"/>
</dbReference>
<comment type="similarity">
    <text evidence="5">Belongs to the class I-like SAM-binding methyltransferase superfamily. RsmB/NOP family.</text>
</comment>
<dbReference type="PROSITE" id="PS51686">
    <property type="entry name" value="SAM_MT_RSMB_NOP"/>
    <property type="match status" value="1"/>
</dbReference>
<dbReference type="RefSeq" id="WP_386372754.1">
    <property type="nucleotide sequence ID" value="NZ_JBHUMP010000004.1"/>
</dbReference>
<evidence type="ECO:0000259" key="6">
    <source>
        <dbReference type="PROSITE" id="PS51686"/>
    </source>
</evidence>
<evidence type="ECO:0000313" key="8">
    <source>
        <dbReference type="Proteomes" id="UP001597474"/>
    </source>
</evidence>
<dbReference type="PANTHER" id="PTHR22807">
    <property type="entry name" value="NOP2 YEAST -RELATED NOL1/NOP2/FMU SUN DOMAIN-CONTAINING"/>
    <property type="match status" value="1"/>
</dbReference>
<dbReference type="Proteomes" id="UP001597474">
    <property type="component" value="Unassembled WGS sequence"/>
</dbReference>
<accession>A0ABW5U061</accession>
<dbReference type="SUPFAM" id="SSF53335">
    <property type="entry name" value="S-adenosyl-L-methionine-dependent methyltransferases"/>
    <property type="match status" value="1"/>
</dbReference>
<proteinExistence type="inferred from homology"/>
<evidence type="ECO:0000313" key="7">
    <source>
        <dbReference type="EMBL" id="MFD2739276.1"/>
    </source>
</evidence>
<evidence type="ECO:0000256" key="4">
    <source>
        <dbReference type="ARBA" id="ARBA00022884"/>
    </source>
</evidence>
<evidence type="ECO:0000256" key="3">
    <source>
        <dbReference type="ARBA" id="ARBA00022691"/>
    </source>
</evidence>
<comment type="caution">
    <text evidence="5">Lacks conserved residue(s) required for the propagation of feature annotation.</text>
</comment>
<dbReference type="EC" id="2.1.1.-" evidence="7"/>
<dbReference type="InterPro" id="IPR029063">
    <property type="entry name" value="SAM-dependent_MTases_sf"/>
</dbReference>
<keyword evidence="3 5" id="KW-0949">S-adenosyl-L-methionine</keyword>
<evidence type="ECO:0000256" key="5">
    <source>
        <dbReference type="PROSITE-ProRule" id="PRU01023"/>
    </source>
</evidence>
<dbReference type="InterPro" id="IPR054728">
    <property type="entry name" value="RsmB-like_ferredoxin"/>
</dbReference>
<sequence>MTPGARVAAAIGILDQIGEGLAGEQALTRWARGSRFAGSKDRAAVRDHVFDVLRCRRSAAHFGRGEDGRALMIGMLRQSGADLPGLFNGVGHSADPLSEAELNPPGPIEDLATAWNLPDWLVPLFQQSLGEAAEPTALALQERAPITLRVNTAKTDIASSMRRLSEEGITTVENPLCASALNVTGGARKIRNSASFRDGEIEFQDAASQAVVAAIPTTGKVLDYCAGGGGKALALATQGQNRVSAHDIDPRRMSDLPARAERAAVRIRLIATDALRAHAPFDIVLCDAPCSGSGAWRRSPEGKWSLTATRLQQLTEIQDEILDRAAPLLARGGVLVYATCSVLRIENEDRVTAFLQRHPDWICSYSRRFAVDNDGDGFFTAHLTRN</sequence>
<protein>
    <submittedName>
        <fullName evidence="7">RsmB/NOP family class I SAM-dependent RNA methyltransferase</fullName>
        <ecNumber evidence="7">2.1.1.-</ecNumber>
    </submittedName>
</protein>
<dbReference type="Gene3D" id="3.40.50.150">
    <property type="entry name" value="Vaccinia Virus protein VP39"/>
    <property type="match status" value="1"/>
</dbReference>
<dbReference type="InterPro" id="IPR001678">
    <property type="entry name" value="MeTrfase_RsmB-F_NOP2_dom"/>
</dbReference>
<dbReference type="PRINTS" id="PR02008">
    <property type="entry name" value="RCMTFAMILY"/>
</dbReference>
<dbReference type="InterPro" id="IPR023267">
    <property type="entry name" value="RCMT"/>
</dbReference>
<dbReference type="Gene3D" id="3.30.70.1170">
    <property type="entry name" value="Sun protein, domain 3"/>
    <property type="match status" value="1"/>
</dbReference>
<dbReference type="GO" id="GO:0008168">
    <property type="term" value="F:methyltransferase activity"/>
    <property type="evidence" value="ECO:0007669"/>
    <property type="project" value="UniProtKB-KW"/>
</dbReference>
<evidence type="ECO:0000256" key="2">
    <source>
        <dbReference type="ARBA" id="ARBA00022679"/>
    </source>
</evidence>
<organism evidence="7 8">
    <name type="scientific">Sulfitobacter aestuarii</name>
    <dbReference type="NCBI Taxonomy" id="2161676"/>
    <lineage>
        <taxon>Bacteria</taxon>
        <taxon>Pseudomonadati</taxon>
        <taxon>Pseudomonadota</taxon>
        <taxon>Alphaproteobacteria</taxon>
        <taxon>Rhodobacterales</taxon>
        <taxon>Roseobacteraceae</taxon>
        <taxon>Sulfitobacter</taxon>
    </lineage>
</organism>
<evidence type="ECO:0000256" key="1">
    <source>
        <dbReference type="ARBA" id="ARBA00022603"/>
    </source>
</evidence>
<dbReference type="Pfam" id="PF01189">
    <property type="entry name" value="Methyltr_RsmB-F"/>
    <property type="match status" value="1"/>
</dbReference>
<feature type="domain" description="SAM-dependent MTase RsmB/NOP-type" evidence="6">
    <location>
        <begin position="136"/>
        <end position="386"/>
    </location>
</feature>
<keyword evidence="2 5" id="KW-0808">Transferase</keyword>